<evidence type="ECO:0000313" key="4">
    <source>
        <dbReference type="Proteomes" id="UP001432000"/>
    </source>
</evidence>
<feature type="transmembrane region" description="Helical" evidence="1">
    <location>
        <begin position="12"/>
        <end position="30"/>
    </location>
</feature>
<keyword evidence="1" id="KW-0472">Membrane</keyword>
<organism evidence="3 4">
    <name type="scientific">Rhodococcus sovatensis</name>
    <dbReference type="NCBI Taxonomy" id="1805840"/>
    <lineage>
        <taxon>Bacteria</taxon>
        <taxon>Bacillati</taxon>
        <taxon>Actinomycetota</taxon>
        <taxon>Actinomycetes</taxon>
        <taxon>Mycobacteriales</taxon>
        <taxon>Nocardiaceae</taxon>
        <taxon>Rhodococcus</taxon>
    </lineage>
</organism>
<dbReference type="Proteomes" id="UP001432000">
    <property type="component" value="Chromosome"/>
</dbReference>
<dbReference type="EMBL" id="CP147846">
    <property type="protein sequence ID" value="WXG67068.1"/>
    <property type="molecule type" value="Genomic_DNA"/>
</dbReference>
<dbReference type="Pfam" id="PF03779">
    <property type="entry name" value="SPW"/>
    <property type="match status" value="1"/>
</dbReference>
<feature type="transmembrane region" description="Helical" evidence="1">
    <location>
        <begin position="36"/>
        <end position="55"/>
    </location>
</feature>
<keyword evidence="1" id="KW-0812">Transmembrane</keyword>
<feature type="domain" description="SPW repeat-containing integral membrane" evidence="2">
    <location>
        <begin position="10"/>
        <end position="104"/>
    </location>
</feature>
<protein>
    <recommendedName>
        <fullName evidence="2">SPW repeat-containing integral membrane domain-containing protein</fullName>
    </recommendedName>
</protein>
<name>A0ABZ2PDJ6_9NOCA</name>
<feature type="transmembrane region" description="Helical" evidence="1">
    <location>
        <begin position="67"/>
        <end position="85"/>
    </location>
</feature>
<evidence type="ECO:0000256" key="1">
    <source>
        <dbReference type="SAM" id="Phobius"/>
    </source>
</evidence>
<sequence length="134" mass="13583">MLDNSREVVRDALVLITGVVLVTSTIWLPVGGDTGVSGAILILGMVSAGTALWAMSSASRSSHWAHVTLGVMLALSPIVLAFPAGLFAADMFALVGGVIIAAMGVLGVLDSARAAGSSRTVVASPTQLRARVAR</sequence>
<keyword evidence="4" id="KW-1185">Reference proteome</keyword>
<evidence type="ECO:0000313" key="3">
    <source>
        <dbReference type="EMBL" id="WXG67068.1"/>
    </source>
</evidence>
<reference evidence="3 4" key="1">
    <citation type="submission" date="2024-03" db="EMBL/GenBank/DDBJ databases">
        <title>Natural products discovery in diverse microorganisms through a two-stage MS feature dereplication strategy.</title>
        <authorList>
            <person name="Zhang R."/>
        </authorList>
    </citation>
    <scope>NUCLEOTIDE SEQUENCE [LARGE SCALE GENOMIC DNA]</scope>
    <source>
        <strain evidence="3 4">18930</strain>
    </source>
</reference>
<gene>
    <name evidence="3" type="ORF">WDS16_17610</name>
</gene>
<evidence type="ECO:0000259" key="2">
    <source>
        <dbReference type="Pfam" id="PF03779"/>
    </source>
</evidence>
<feature type="transmembrane region" description="Helical" evidence="1">
    <location>
        <begin position="91"/>
        <end position="109"/>
    </location>
</feature>
<keyword evidence="1" id="KW-1133">Transmembrane helix</keyword>
<dbReference type="InterPro" id="IPR005530">
    <property type="entry name" value="SPW"/>
</dbReference>
<accession>A0ABZ2PDJ6</accession>
<dbReference type="RefSeq" id="WP_338886492.1">
    <property type="nucleotide sequence ID" value="NZ_CP147846.1"/>
</dbReference>
<proteinExistence type="predicted"/>